<evidence type="ECO:0000313" key="2">
    <source>
        <dbReference type="Proteomes" id="UP000644548"/>
    </source>
</evidence>
<evidence type="ECO:0000313" key="1">
    <source>
        <dbReference type="EMBL" id="GGR99427.1"/>
    </source>
</evidence>
<gene>
    <name evidence="1" type="ORF">GCM10008960_27610</name>
</gene>
<dbReference type="Proteomes" id="UP000644548">
    <property type="component" value="Unassembled WGS sequence"/>
</dbReference>
<protein>
    <submittedName>
        <fullName evidence="1">Uncharacterized protein</fullName>
    </submittedName>
</protein>
<sequence>MKVSCTDPRLGCAACAAPRVRASGNAPPVRGGVRRLRVPSRAVRKRDRRERVGWGGRADNTGRVCPLNLTDVCPAPVFLRAA</sequence>
<name>A0ABQ2S8L1_9DEIO</name>
<reference evidence="2" key="1">
    <citation type="journal article" date="2019" name="Int. J. Syst. Evol. Microbiol.">
        <title>The Global Catalogue of Microorganisms (GCM) 10K type strain sequencing project: providing services to taxonomists for standard genome sequencing and annotation.</title>
        <authorList>
            <consortium name="The Broad Institute Genomics Platform"/>
            <consortium name="The Broad Institute Genome Sequencing Center for Infectious Disease"/>
            <person name="Wu L."/>
            <person name="Ma J."/>
        </authorList>
    </citation>
    <scope>NUCLEOTIDE SEQUENCE [LARGE SCALE GENOMIC DNA]</scope>
    <source>
        <strain evidence="2">JCM 31405</strain>
    </source>
</reference>
<comment type="caution">
    <text evidence="1">The sequence shown here is derived from an EMBL/GenBank/DDBJ whole genome shotgun (WGS) entry which is preliminary data.</text>
</comment>
<dbReference type="EMBL" id="BMQN01000007">
    <property type="protein sequence ID" value="GGR99427.1"/>
    <property type="molecule type" value="Genomic_DNA"/>
</dbReference>
<keyword evidence="2" id="KW-1185">Reference proteome</keyword>
<proteinExistence type="predicted"/>
<organism evidence="1 2">
    <name type="scientific">Deinococcus sedimenti</name>
    <dbReference type="NCBI Taxonomy" id="1867090"/>
    <lineage>
        <taxon>Bacteria</taxon>
        <taxon>Thermotogati</taxon>
        <taxon>Deinococcota</taxon>
        <taxon>Deinococci</taxon>
        <taxon>Deinococcales</taxon>
        <taxon>Deinococcaceae</taxon>
        <taxon>Deinococcus</taxon>
    </lineage>
</organism>
<accession>A0ABQ2S8L1</accession>